<gene>
    <name evidence="2" type="ORF">VPK24_06140</name>
</gene>
<keyword evidence="3" id="KW-1185">Reference proteome</keyword>
<proteinExistence type="predicted"/>
<dbReference type="RefSeq" id="WP_393011363.1">
    <property type="nucleotide sequence ID" value="NZ_JAZAQF010000029.1"/>
</dbReference>
<accession>A0ABW7C7P8</accession>
<evidence type="ECO:0000256" key="1">
    <source>
        <dbReference type="SAM" id="Phobius"/>
    </source>
</evidence>
<dbReference type="Proteomes" id="UP001604335">
    <property type="component" value="Unassembled WGS sequence"/>
</dbReference>
<dbReference type="EMBL" id="JAZAQF010000029">
    <property type="protein sequence ID" value="MFG3817211.1"/>
    <property type="molecule type" value="Genomic_DNA"/>
</dbReference>
<evidence type="ECO:0000313" key="3">
    <source>
        <dbReference type="Proteomes" id="UP001604335"/>
    </source>
</evidence>
<evidence type="ECO:0000313" key="2">
    <source>
        <dbReference type="EMBL" id="MFG3817211.1"/>
    </source>
</evidence>
<name>A0ABW7C7P8_9CYAN</name>
<reference evidence="3" key="1">
    <citation type="journal article" date="2024" name="Algal Res.">
        <title>Biochemical, toxicological and genomic investigation of a high-biomass producing Limnothrix strain isolated from Italian shallow drinking water reservoir.</title>
        <authorList>
            <person name="Simonazzi M."/>
            <person name="Shishido T.K."/>
            <person name="Delbaje E."/>
            <person name="Wahlsten M."/>
            <person name="Fewer D.P."/>
            <person name="Sivonen K."/>
            <person name="Pezzolesi L."/>
            <person name="Pistocchi R."/>
        </authorList>
    </citation>
    <scope>NUCLEOTIDE SEQUENCE [LARGE SCALE GENOMIC DNA]</scope>
    <source>
        <strain evidence="3">LRLZ20PSL1</strain>
    </source>
</reference>
<feature type="transmembrane region" description="Helical" evidence="1">
    <location>
        <begin position="141"/>
        <end position="161"/>
    </location>
</feature>
<protein>
    <submittedName>
        <fullName evidence="2">Uncharacterized protein</fullName>
    </submittedName>
</protein>
<keyword evidence="1" id="KW-0472">Membrane</keyword>
<organism evidence="2 3">
    <name type="scientific">Limnothrix redekei LRLZ20PSL1</name>
    <dbReference type="NCBI Taxonomy" id="3112953"/>
    <lineage>
        <taxon>Bacteria</taxon>
        <taxon>Bacillati</taxon>
        <taxon>Cyanobacteriota</taxon>
        <taxon>Cyanophyceae</taxon>
        <taxon>Pseudanabaenales</taxon>
        <taxon>Pseudanabaenaceae</taxon>
        <taxon>Limnothrix</taxon>
    </lineage>
</organism>
<comment type="caution">
    <text evidence="2">The sequence shown here is derived from an EMBL/GenBank/DDBJ whole genome shotgun (WGS) entry which is preliminary data.</text>
</comment>
<keyword evidence="1" id="KW-1133">Transmembrane helix</keyword>
<sequence>MQKVKMVMARSGIIDHVLITPEVIVESAKQYNQEYIPLTSEHDIRTPPIGRVVSAEVVVLDDGTHVLQGEAEIFEESDYLDSMPQDGKFIKIRPEEANKFLAFGNQSFEKDEDITDLYRELRELGDHDLNRVYREYSVEPLSLLIIGFGIFALQGISNGFFSKLGEDLYEQLKLKLKNIFEKKSLKKTENLLQFNFFVNSYSGRTVEINVIITNPTQDDIDGFFKYVPKMLDVMLPSLPIDDLDVCRVVLSYEFTQLKLLYLLRLDGVPLTSYYLNK</sequence>
<keyword evidence="1" id="KW-0812">Transmembrane</keyword>